<reference evidence="2" key="1">
    <citation type="submission" date="2011-05" db="EMBL/GenBank/DDBJ databases">
        <authorList>
            <person name="Richards S.R."/>
            <person name="Qu J."/>
            <person name="Jiang H."/>
            <person name="Jhangiani S.N."/>
            <person name="Agravi P."/>
            <person name="Goodspeed R."/>
            <person name="Gross S."/>
            <person name="Mandapat C."/>
            <person name="Jackson L."/>
            <person name="Mathew T."/>
            <person name="Pu L."/>
            <person name="Thornton R."/>
            <person name="Saada N."/>
            <person name="Wilczek-Boney K.B."/>
            <person name="Lee S."/>
            <person name="Kovar C."/>
            <person name="Wu Y."/>
            <person name="Scherer S.E."/>
            <person name="Worley K.C."/>
            <person name="Muzny D.M."/>
            <person name="Gibbs R."/>
        </authorList>
    </citation>
    <scope>NUCLEOTIDE SEQUENCE</scope>
    <source>
        <strain evidence="2">Brora</strain>
    </source>
</reference>
<dbReference type="InterPro" id="IPR028019">
    <property type="entry name" value="DUF4508"/>
</dbReference>
<dbReference type="HOGENOM" id="CLU_121983_2_0_1"/>
<reference evidence="1" key="2">
    <citation type="submission" date="2015-02" db="UniProtKB">
        <authorList>
            <consortium name="EnsemblMetazoa"/>
        </authorList>
    </citation>
    <scope>IDENTIFICATION</scope>
</reference>
<dbReference type="PANTHER" id="PTHR16260:SF3">
    <property type="entry name" value="CHROMOSOME 14 OPEN READING FRAME 119-LIKE-RELATED"/>
    <property type="match status" value="1"/>
</dbReference>
<protein>
    <submittedName>
        <fullName evidence="1">Uncharacterized protein</fullName>
    </submittedName>
</protein>
<name>T1JLH5_STRMM</name>
<proteinExistence type="predicted"/>
<dbReference type="eggNOG" id="ENOG502S9KT">
    <property type="taxonomic scope" value="Eukaryota"/>
</dbReference>
<keyword evidence="2" id="KW-1185">Reference proteome</keyword>
<dbReference type="EMBL" id="JH431312">
    <property type="status" value="NOT_ANNOTATED_CDS"/>
    <property type="molecule type" value="Genomic_DNA"/>
</dbReference>
<organism evidence="1 2">
    <name type="scientific">Strigamia maritima</name>
    <name type="common">European centipede</name>
    <name type="synonym">Geophilus maritimus</name>
    <dbReference type="NCBI Taxonomy" id="126957"/>
    <lineage>
        <taxon>Eukaryota</taxon>
        <taxon>Metazoa</taxon>
        <taxon>Ecdysozoa</taxon>
        <taxon>Arthropoda</taxon>
        <taxon>Myriapoda</taxon>
        <taxon>Chilopoda</taxon>
        <taxon>Pleurostigmophora</taxon>
        <taxon>Geophilomorpha</taxon>
        <taxon>Linotaeniidae</taxon>
        <taxon>Strigamia</taxon>
    </lineage>
</organism>
<dbReference type="Proteomes" id="UP000014500">
    <property type="component" value="Unassembled WGS sequence"/>
</dbReference>
<dbReference type="AlphaFoldDB" id="T1JLH5"/>
<evidence type="ECO:0000313" key="2">
    <source>
        <dbReference type="Proteomes" id="UP000014500"/>
    </source>
</evidence>
<dbReference type="PhylomeDB" id="T1JLH5"/>
<dbReference type="OMA" id="GMEKLGC"/>
<accession>T1JLH5</accession>
<sequence>MEGQLRHILSWFKDWSEMQKSDFLKILNKKFSSPCDGLFDAIEMLRVNDRPPTLFQCQMKLFNEWFDLWSESERGAFIEKLREIDATFISQFEDEINGPPHPNQAIEVV</sequence>
<dbReference type="EnsemblMetazoa" id="SMAR014705-RA">
    <property type="protein sequence ID" value="SMAR014705-PA"/>
    <property type="gene ID" value="SMAR014705"/>
</dbReference>
<dbReference type="STRING" id="126957.T1JLH5"/>
<dbReference type="PANTHER" id="PTHR16260">
    <property type="entry name" value="SIMILAR TO 1700123O20RIK PROTEIN"/>
    <property type="match status" value="1"/>
</dbReference>
<dbReference type="Pfam" id="PF14969">
    <property type="entry name" value="DUF4508"/>
    <property type="match status" value="1"/>
</dbReference>
<evidence type="ECO:0000313" key="1">
    <source>
        <dbReference type="EnsemblMetazoa" id="SMAR014705-PA"/>
    </source>
</evidence>